<dbReference type="InterPro" id="IPR036291">
    <property type="entry name" value="NAD(P)-bd_dom_sf"/>
</dbReference>
<evidence type="ECO:0000313" key="1">
    <source>
        <dbReference type="EMBL" id="NRS92276.1"/>
    </source>
</evidence>
<dbReference type="SUPFAM" id="SSF51735">
    <property type="entry name" value="NAD(P)-binding Rossmann-fold domains"/>
    <property type="match status" value="1"/>
</dbReference>
<gene>
    <name evidence="1" type="ORF">HNQ03_001344</name>
</gene>
<dbReference type="Proteomes" id="UP000610746">
    <property type="component" value="Unassembled WGS sequence"/>
</dbReference>
<keyword evidence="2" id="KW-1185">Reference proteome</keyword>
<sequence length="251" mass="28643">MKIGIIGCGWLGTRVAQKLEKENEIFVTTRSDENTAHLKSLGLETYQIDFQTGFDLKTAELFRNLDLVILSLPVSKKRFSEEMAENAQEFLGDFKGQIIFFSSVGVYPHEDGIYTEESTENLNKNISAAENFYKNAFPQINILRFGGLMGDERKFSKYFENKALPKPDDIVNHIHYEDIAEIVDHLIKNKTNGKLYNVVAPLHPTKQQVLDYQTANISSEIENSQDGRIVLGNLLEKELQYTFLKPNPVEF</sequence>
<proteinExistence type="predicted"/>
<evidence type="ECO:0000313" key="2">
    <source>
        <dbReference type="Proteomes" id="UP000610746"/>
    </source>
</evidence>
<dbReference type="RefSeq" id="WP_173778887.1">
    <property type="nucleotide sequence ID" value="NZ_JABSNO010000007.1"/>
</dbReference>
<comment type="caution">
    <text evidence="1">The sequence shown here is derived from an EMBL/GenBank/DDBJ whole genome shotgun (WGS) entry which is preliminary data.</text>
</comment>
<dbReference type="PANTHER" id="PTHR40129">
    <property type="entry name" value="KETOPANTOATE REDUCTASE N-TERMINAL DOMAIN-CONTAINING PROTEIN"/>
    <property type="match status" value="1"/>
</dbReference>
<protein>
    <submittedName>
        <fullName evidence="1">Nucleoside-diphosphate-sugar epimerase</fullName>
    </submittedName>
</protein>
<dbReference type="AlphaFoldDB" id="A0A8J8G6N0"/>
<accession>A0A8J8G6N0</accession>
<dbReference type="Gene3D" id="3.40.50.720">
    <property type="entry name" value="NAD(P)-binding Rossmann-like Domain"/>
    <property type="match status" value="1"/>
</dbReference>
<organism evidence="1 2">
    <name type="scientific">Frigoriflavimonas asaccharolytica</name>
    <dbReference type="NCBI Taxonomy" id="2735899"/>
    <lineage>
        <taxon>Bacteria</taxon>
        <taxon>Pseudomonadati</taxon>
        <taxon>Bacteroidota</taxon>
        <taxon>Flavobacteriia</taxon>
        <taxon>Flavobacteriales</taxon>
        <taxon>Weeksellaceae</taxon>
        <taxon>Frigoriflavimonas</taxon>
    </lineage>
</organism>
<dbReference type="PANTHER" id="PTHR40129:SF2">
    <property type="entry name" value="KETOPANTOATE REDUCTASE N-TERMINAL DOMAIN-CONTAINING PROTEIN"/>
    <property type="match status" value="1"/>
</dbReference>
<name>A0A8J8G6N0_9FLAO</name>
<dbReference type="EMBL" id="JABSNO010000007">
    <property type="protein sequence ID" value="NRS92276.1"/>
    <property type="molecule type" value="Genomic_DNA"/>
</dbReference>
<reference evidence="1" key="1">
    <citation type="submission" date="2020-05" db="EMBL/GenBank/DDBJ databases">
        <title>Genomic Encyclopedia of Type Strains, Phase IV (KMG-V): Genome sequencing to study the core and pangenomes of soil and plant-associated prokaryotes.</title>
        <authorList>
            <person name="Whitman W."/>
        </authorList>
    </citation>
    <scope>NUCLEOTIDE SEQUENCE</scope>
    <source>
        <strain evidence="1">16F</strain>
    </source>
</reference>